<feature type="coiled-coil region" evidence="1">
    <location>
        <begin position="53"/>
        <end position="84"/>
    </location>
</feature>
<evidence type="ECO:0000256" key="1">
    <source>
        <dbReference type="SAM" id="Coils"/>
    </source>
</evidence>
<organism evidence="3 4">
    <name type="scientific">Alternaria atra</name>
    <dbReference type="NCBI Taxonomy" id="119953"/>
    <lineage>
        <taxon>Eukaryota</taxon>
        <taxon>Fungi</taxon>
        <taxon>Dikarya</taxon>
        <taxon>Ascomycota</taxon>
        <taxon>Pezizomycotina</taxon>
        <taxon>Dothideomycetes</taxon>
        <taxon>Pleosporomycetidae</taxon>
        <taxon>Pleosporales</taxon>
        <taxon>Pleosporineae</taxon>
        <taxon>Pleosporaceae</taxon>
        <taxon>Alternaria</taxon>
        <taxon>Alternaria sect. Ulocladioides</taxon>
    </lineage>
</organism>
<reference evidence="3" key="1">
    <citation type="submission" date="2021-05" db="EMBL/GenBank/DDBJ databases">
        <authorList>
            <person name="Stam R."/>
        </authorList>
    </citation>
    <scope>NUCLEOTIDE SEQUENCE</scope>
    <source>
        <strain evidence="3">CS162</strain>
    </source>
</reference>
<evidence type="ECO:0000313" key="4">
    <source>
        <dbReference type="Proteomes" id="UP000676310"/>
    </source>
</evidence>
<evidence type="ECO:0000256" key="2">
    <source>
        <dbReference type="SAM" id="MobiDB-lite"/>
    </source>
</evidence>
<dbReference type="AlphaFoldDB" id="A0A8J2I0F6"/>
<keyword evidence="4" id="KW-1185">Reference proteome</keyword>
<dbReference type="OrthoDB" id="3692416at2759"/>
<dbReference type="EMBL" id="CAJRGZ010000017">
    <property type="protein sequence ID" value="CAG5155753.1"/>
    <property type="molecule type" value="Genomic_DNA"/>
</dbReference>
<evidence type="ECO:0000313" key="3">
    <source>
        <dbReference type="EMBL" id="CAG5155753.1"/>
    </source>
</evidence>
<accession>A0A8J2I0F6</accession>
<dbReference type="RefSeq" id="XP_043167361.1">
    <property type="nucleotide sequence ID" value="XM_043311426.1"/>
</dbReference>
<keyword evidence="1" id="KW-0175">Coiled coil</keyword>
<comment type="caution">
    <text evidence="3">The sequence shown here is derived from an EMBL/GenBank/DDBJ whole genome shotgun (WGS) entry which is preliminary data.</text>
</comment>
<gene>
    <name evidence="3" type="ORF">ALTATR162_LOCUS3818</name>
</gene>
<dbReference type="Proteomes" id="UP000676310">
    <property type="component" value="Unassembled WGS sequence"/>
</dbReference>
<dbReference type="GeneID" id="67015416"/>
<protein>
    <submittedName>
        <fullName evidence="3">Uncharacterized protein</fullName>
    </submittedName>
</protein>
<feature type="region of interest" description="Disordered" evidence="2">
    <location>
        <begin position="1"/>
        <end position="39"/>
    </location>
</feature>
<name>A0A8J2I0F6_9PLEO</name>
<sequence>MEEAKLTKRYRNPSFESLFPRRDTRPLAQASTPRSTAHAVAARSSVTALIKDLRTQERQVDSLRSVLEKMRTDHEKRIDDLKAAHAKDLAIVNENHVDQLAEVDVKHNEELTRVKLRCEMNRPRPNELSRIFERQRRSALQVEMEKMKEEAQTRNLLDEAKIRVLEREKGELEHRLAKV</sequence>
<proteinExistence type="predicted"/>